<dbReference type="PROSITE" id="PS50881">
    <property type="entry name" value="S5_DSRBD"/>
    <property type="match status" value="1"/>
</dbReference>
<dbReference type="AlphaFoldDB" id="A0A9X9Q543"/>
<name>A0A9X9Q543_GULGU</name>
<dbReference type="GO" id="GO:0003723">
    <property type="term" value="F:RNA binding"/>
    <property type="evidence" value="ECO:0007669"/>
    <property type="project" value="InterPro"/>
</dbReference>
<dbReference type="GO" id="GO:1990904">
    <property type="term" value="C:ribonucleoprotein complex"/>
    <property type="evidence" value="ECO:0007669"/>
    <property type="project" value="UniProtKB-UniRule"/>
</dbReference>
<keyword evidence="1" id="KW-0689">Ribosomal protein</keyword>
<feature type="region of interest" description="Disordered" evidence="2">
    <location>
        <begin position="1"/>
        <end position="52"/>
    </location>
</feature>
<reference evidence="4 5" key="1">
    <citation type="submission" date="2018-10" db="EMBL/GenBank/DDBJ databases">
        <authorList>
            <person name="Ekblom R."/>
            <person name="Jareborg N."/>
        </authorList>
    </citation>
    <scope>NUCLEOTIDE SEQUENCE [LARGE SCALE GENOMIC DNA]</scope>
    <source>
        <tissue evidence="4">Muscle</tissue>
    </source>
</reference>
<dbReference type="Pfam" id="PF00333">
    <property type="entry name" value="Ribosomal_S5"/>
    <property type="match status" value="1"/>
</dbReference>
<feature type="compositionally biased region" description="Low complexity" evidence="2">
    <location>
        <begin position="36"/>
        <end position="52"/>
    </location>
</feature>
<keyword evidence="5" id="KW-1185">Reference proteome</keyword>
<sequence length="164" mass="17871">LGRGQGWGSQRQGQGQGVHRQAGPPDQGHDNQVPGRRSVSSPSPSRALRSLASSWRPSLKDEVLKVMPVHKQTRAVQQTMFKAFIVMGDYNQHTGLDVKCSKEVATAICGAILLAKLSIVPVGQSYWWSKIGKPCTVPCKADWPLWLCAGAPPPCSQRRCPRSC</sequence>
<dbReference type="GO" id="GO:0005840">
    <property type="term" value="C:ribosome"/>
    <property type="evidence" value="ECO:0007669"/>
    <property type="project" value="UniProtKB-KW"/>
</dbReference>
<dbReference type="SUPFAM" id="SSF54768">
    <property type="entry name" value="dsRNA-binding domain-like"/>
    <property type="match status" value="1"/>
</dbReference>
<evidence type="ECO:0000256" key="1">
    <source>
        <dbReference type="PROSITE-ProRule" id="PRU00268"/>
    </source>
</evidence>
<organism evidence="4 5">
    <name type="scientific">Gulo gulo</name>
    <name type="common">Wolverine</name>
    <name type="synonym">Gluton</name>
    <dbReference type="NCBI Taxonomy" id="48420"/>
    <lineage>
        <taxon>Eukaryota</taxon>
        <taxon>Metazoa</taxon>
        <taxon>Chordata</taxon>
        <taxon>Craniata</taxon>
        <taxon>Vertebrata</taxon>
        <taxon>Euteleostomi</taxon>
        <taxon>Mammalia</taxon>
        <taxon>Eutheria</taxon>
        <taxon>Laurasiatheria</taxon>
        <taxon>Carnivora</taxon>
        <taxon>Caniformia</taxon>
        <taxon>Musteloidea</taxon>
        <taxon>Mustelidae</taxon>
        <taxon>Guloninae</taxon>
        <taxon>Gulo</taxon>
    </lineage>
</organism>
<evidence type="ECO:0000259" key="3">
    <source>
        <dbReference type="PROSITE" id="PS50881"/>
    </source>
</evidence>
<keyword evidence="1" id="KW-0687">Ribonucleoprotein</keyword>
<evidence type="ECO:0000313" key="5">
    <source>
        <dbReference type="Proteomes" id="UP000269945"/>
    </source>
</evidence>
<evidence type="ECO:0000313" key="4">
    <source>
        <dbReference type="EMBL" id="VCX20109.1"/>
    </source>
</evidence>
<protein>
    <recommendedName>
        <fullName evidence="3">S5 DRBM domain-containing protein</fullName>
    </recommendedName>
</protein>
<feature type="domain" description="S5 DRBM" evidence="3">
    <location>
        <begin position="59"/>
        <end position="122"/>
    </location>
</feature>
<gene>
    <name evidence="4" type="ORF">BN2614_LOCUS2</name>
</gene>
<dbReference type="GO" id="GO:0003735">
    <property type="term" value="F:structural constituent of ribosome"/>
    <property type="evidence" value="ECO:0007669"/>
    <property type="project" value="UniProtKB-UniRule"/>
</dbReference>
<comment type="caution">
    <text evidence="4">The sequence shown here is derived from an EMBL/GenBank/DDBJ whole genome shotgun (WGS) entry which is preliminary data.</text>
</comment>
<proteinExistence type="predicted"/>
<accession>A0A9X9Q543</accession>
<dbReference type="EMBL" id="CYRY02036998">
    <property type="protein sequence ID" value="VCX20109.1"/>
    <property type="molecule type" value="Genomic_DNA"/>
</dbReference>
<evidence type="ECO:0000256" key="2">
    <source>
        <dbReference type="SAM" id="MobiDB-lite"/>
    </source>
</evidence>
<dbReference type="InterPro" id="IPR013810">
    <property type="entry name" value="Ribosomal_uS5_N"/>
</dbReference>
<dbReference type="FunFam" id="3.30.160.20:FF:000133">
    <property type="entry name" value="40S ribosomal protein S2"/>
    <property type="match status" value="1"/>
</dbReference>
<feature type="non-terminal residue" evidence="4">
    <location>
        <position position="1"/>
    </location>
</feature>
<dbReference type="GO" id="GO:0006412">
    <property type="term" value="P:translation"/>
    <property type="evidence" value="ECO:0007669"/>
    <property type="project" value="InterPro"/>
</dbReference>
<feature type="compositionally biased region" description="Low complexity" evidence="2">
    <location>
        <begin position="8"/>
        <end position="23"/>
    </location>
</feature>
<dbReference type="Proteomes" id="UP000269945">
    <property type="component" value="Unassembled WGS sequence"/>
</dbReference>
<dbReference type="Gene3D" id="3.30.160.20">
    <property type="match status" value="1"/>
</dbReference>